<feature type="non-terminal residue" evidence="3">
    <location>
        <position position="317"/>
    </location>
</feature>
<dbReference type="InterPro" id="IPR029071">
    <property type="entry name" value="Ubiquitin-like_domsf"/>
</dbReference>
<dbReference type="PROSITE" id="PS50053">
    <property type="entry name" value="UBIQUITIN_2"/>
    <property type="match status" value="1"/>
</dbReference>
<evidence type="ECO:0000256" key="1">
    <source>
        <dbReference type="SAM" id="MobiDB-lite"/>
    </source>
</evidence>
<dbReference type="SUPFAM" id="SSF54236">
    <property type="entry name" value="Ubiquitin-like"/>
    <property type="match status" value="1"/>
</dbReference>
<sequence length="317" mass="34274">MDSHAVVDIETGVPAVEDEQSEVAEAERCIALPPLSDESEEALFEPSEAEDSEEEASGTEPNDEDSDHGTFDPSPAGENEEDTEDDGGNDEENDSSESIKRKLGYHTDETKRLKVLLRAALKREATGGPPGCSKEATAQLSISLPTGKAILIRITLGETVAALKRKVHEDSGISASAMRLLFGVIELTSVRTHLATYGIRTGSQIRVVIRARGGGKRAKAAAIDEYEAVMPIPSDPLVVIETLKALSMVWNQEHWTLFLGEVGAFSIEGLEAVSLAVKGGTIATKMSSLLSYVSQYKAIEELSVRLSFIIRYIRARF</sequence>
<feature type="compositionally biased region" description="Acidic residues" evidence="1">
    <location>
        <begin position="78"/>
        <end position="95"/>
    </location>
</feature>
<evidence type="ECO:0000313" key="3">
    <source>
        <dbReference type="EMBL" id="CAE8651869.1"/>
    </source>
</evidence>
<dbReference type="Pfam" id="PF00240">
    <property type="entry name" value="ubiquitin"/>
    <property type="match status" value="1"/>
</dbReference>
<dbReference type="InterPro" id="IPR000626">
    <property type="entry name" value="Ubiquitin-like_dom"/>
</dbReference>
<dbReference type="Proteomes" id="UP000626109">
    <property type="component" value="Unassembled WGS sequence"/>
</dbReference>
<proteinExistence type="predicted"/>
<comment type="caution">
    <text evidence="3">The sequence shown here is derived from an EMBL/GenBank/DDBJ whole genome shotgun (WGS) entry which is preliminary data.</text>
</comment>
<evidence type="ECO:0000259" key="2">
    <source>
        <dbReference type="PROSITE" id="PS50053"/>
    </source>
</evidence>
<feature type="domain" description="Ubiquitin-like" evidence="2">
    <location>
        <begin position="138"/>
        <end position="214"/>
    </location>
</feature>
<feature type="region of interest" description="Disordered" evidence="1">
    <location>
        <begin position="1"/>
        <end position="104"/>
    </location>
</feature>
<evidence type="ECO:0000313" key="4">
    <source>
        <dbReference type="Proteomes" id="UP000626109"/>
    </source>
</evidence>
<protein>
    <recommendedName>
        <fullName evidence="2">Ubiquitin-like domain-containing protein</fullName>
    </recommendedName>
</protein>
<gene>
    <name evidence="3" type="ORF">PGLA2088_LOCUS9292</name>
</gene>
<dbReference type="AlphaFoldDB" id="A0A813IKW7"/>
<feature type="compositionally biased region" description="Acidic residues" evidence="1">
    <location>
        <begin position="37"/>
        <end position="66"/>
    </location>
</feature>
<name>A0A813IKW7_POLGL</name>
<dbReference type="EMBL" id="CAJNNW010010213">
    <property type="protein sequence ID" value="CAE8651869.1"/>
    <property type="molecule type" value="Genomic_DNA"/>
</dbReference>
<accession>A0A813IKW7</accession>
<organism evidence="3 4">
    <name type="scientific">Polarella glacialis</name>
    <name type="common">Dinoflagellate</name>
    <dbReference type="NCBI Taxonomy" id="89957"/>
    <lineage>
        <taxon>Eukaryota</taxon>
        <taxon>Sar</taxon>
        <taxon>Alveolata</taxon>
        <taxon>Dinophyceae</taxon>
        <taxon>Suessiales</taxon>
        <taxon>Suessiaceae</taxon>
        <taxon>Polarella</taxon>
    </lineage>
</organism>
<reference evidence="3" key="1">
    <citation type="submission" date="2021-02" db="EMBL/GenBank/DDBJ databases">
        <authorList>
            <person name="Dougan E. K."/>
            <person name="Rhodes N."/>
            <person name="Thang M."/>
            <person name="Chan C."/>
        </authorList>
    </citation>
    <scope>NUCLEOTIDE SEQUENCE</scope>
</reference>
<dbReference type="Gene3D" id="3.10.20.90">
    <property type="entry name" value="Phosphatidylinositol 3-kinase Catalytic Subunit, Chain A, domain 1"/>
    <property type="match status" value="1"/>
</dbReference>
<dbReference type="CDD" id="cd17039">
    <property type="entry name" value="Ubl_ubiquitin_like"/>
    <property type="match status" value="1"/>
</dbReference>